<name>A0AAD5XAG3_9FUNG</name>
<dbReference type="SUPFAM" id="SSF88723">
    <property type="entry name" value="PIN domain-like"/>
    <property type="match status" value="1"/>
</dbReference>
<evidence type="ECO:0000256" key="7">
    <source>
        <dbReference type="ARBA" id="ARBA00023204"/>
    </source>
</evidence>
<dbReference type="CDD" id="cd09857">
    <property type="entry name" value="PIN_EXO1"/>
    <property type="match status" value="1"/>
</dbReference>
<feature type="compositionally biased region" description="Polar residues" evidence="11">
    <location>
        <begin position="461"/>
        <end position="473"/>
    </location>
</feature>
<dbReference type="InterPro" id="IPR019734">
    <property type="entry name" value="TPR_rpt"/>
</dbReference>
<evidence type="ECO:0000256" key="2">
    <source>
        <dbReference type="ARBA" id="ARBA00022722"/>
    </source>
</evidence>
<evidence type="ECO:0000256" key="5">
    <source>
        <dbReference type="ARBA" id="ARBA00022801"/>
    </source>
</evidence>
<dbReference type="PANTHER" id="PTHR11081:SF8">
    <property type="entry name" value="EXONUCLEASE 1"/>
    <property type="match status" value="1"/>
</dbReference>
<evidence type="ECO:0000256" key="6">
    <source>
        <dbReference type="ARBA" id="ARBA00022842"/>
    </source>
</evidence>
<dbReference type="GO" id="GO:0003677">
    <property type="term" value="F:DNA binding"/>
    <property type="evidence" value="ECO:0007669"/>
    <property type="project" value="UniProtKB-UniRule"/>
</dbReference>
<dbReference type="InterPro" id="IPR008918">
    <property type="entry name" value="HhH2"/>
</dbReference>
<feature type="region of interest" description="Disordered" evidence="11">
    <location>
        <begin position="458"/>
        <end position="481"/>
    </location>
</feature>
<keyword evidence="6 10" id="KW-0460">Magnesium</keyword>
<dbReference type="InterPro" id="IPR036279">
    <property type="entry name" value="5-3_exonuclease_C_sf"/>
</dbReference>
<keyword evidence="3 10" id="KW-0479">Metal-binding</keyword>
<comment type="cofactor">
    <cofactor evidence="10">
        <name>Mg(2+)</name>
        <dbReference type="ChEBI" id="CHEBI:18420"/>
    </cofactor>
    <text evidence="10">Binds 2 magnesium ions per subunit. They probably participate in the reaction catalyzed by the enzyme. May bind an additional third magnesium ion after substrate binding.</text>
</comment>
<dbReference type="AlphaFoldDB" id="A0AAD5XAG3"/>
<dbReference type="GO" id="GO:0006298">
    <property type="term" value="P:mismatch repair"/>
    <property type="evidence" value="ECO:0007669"/>
    <property type="project" value="TreeGrafter"/>
</dbReference>
<comment type="similarity">
    <text evidence="10">Belongs to the XPG/RAD2 endonuclease family. EXO1 subfamily.</text>
</comment>
<evidence type="ECO:0000256" key="11">
    <source>
        <dbReference type="SAM" id="MobiDB-lite"/>
    </source>
</evidence>
<proteinExistence type="inferred from homology"/>
<feature type="region of interest" description="Disordered" evidence="11">
    <location>
        <begin position="262"/>
        <end position="359"/>
    </location>
</feature>
<dbReference type="SMART" id="SM00279">
    <property type="entry name" value="HhH2"/>
    <property type="match status" value="1"/>
</dbReference>
<evidence type="ECO:0000313" key="14">
    <source>
        <dbReference type="Proteomes" id="UP001212841"/>
    </source>
</evidence>
<dbReference type="Proteomes" id="UP001212841">
    <property type="component" value="Unassembled WGS sequence"/>
</dbReference>
<keyword evidence="7 10" id="KW-0234">DNA repair</keyword>
<evidence type="ECO:0000313" key="13">
    <source>
        <dbReference type="EMBL" id="KAJ3057468.1"/>
    </source>
</evidence>
<accession>A0AAD5XAG3</accession>
<keyword evidence="10" id="KW-0228">DNA excision</keyword>
<protein>
    <recommendedName>
        <fullName evidence="10">Exonuclease 1</fullName>
        <ecNumber evidence="10">3.1.-.-</ecNumber>
    </recommendedName>
</protein>
<dbReference type="InterPro" id="IPR044752">
    <property type="entry name" value="PIN-like_EXO1"/>
</dbReference>
<feature type="repeat" description="TPR" evidence="9">
    <location>
        <begin position="9"/>
        <end position="42"/>
    </location>
</feature>
<dbReference type="InterPro" id="IPR029060">
    <property type="entry name" value="PIN-like_dom_sf"/>
</dbReference>
<dbReference type="GO" id="GO:0005634">
    <property type="term" value="C:nucleus"/>
    <property type="evidence" value="ECO:0007669"/>
    <property type="project" value="UniProtKB-SubCell"/>
</dbReference>
<dbReference type="GO" id="GO:0046872">
    <property type="term" value="F:metal ion binding"/>
    <property type="evidence" value="ECO:0007669"/>
    <property type="project" value="UniProtKB-UniRule"/>
</dbReference>
<dbReference type="Pfam" id="PF00867">
    <property type="entry name" value="XPG_I"/>
    <property type="match status" value="1"/>
</dbReference>
<keyword evidence="2 10" id="KW-0540">Nuclease</keyword>
<evidence type="ECO:0000259" key="12">
    <source>
        <dbReference type="SMART" id="SM00484"/>
    </source>
</evidence>
<organism evidence="13 14">
    <name type="scientific">Rhizophlyctis rosea</name>
    <dbReference type="NCBI Taxonomy" id="64517"/>
    <lineage>
        <taxon>Eukaryota</taxon>
        <taxon>Fungi</taxon>
        <taxon>Fungi incertae sedis</taxon>
        <taxon>Chytridiomycota</taxon>
        <taxon>Chytridiomycota incertae sedis</taxon>
        <taxon>Chytridiomycetes</taxon>
        <taxon>Rhizophlyctidales</taxon>
        <taxon>Rhizophlyctidaceae</taxon>
        <taxon>Rhizophlyctis</taxon>
    </lineage>
</organism>
<keyword evidence="4 10" id="KW-0227">DNA damage</keyword>
<dbReference type="PROSITE" id="PS50005">
    <property type="entry name" value="TPR"/>
    <property type="match status" value="1"/>
</dbReference>
<dbReference type="SUPFAM" id="SSF47807">
    <property type="entry name" value="5' to 3' exonuclease, C-terminal subdomain"/>
    <property type="match status" value="1"/>
</dbReference>
<dbReference type="PRINTS" id="PR00853">
    <property type="entry name" value="XPGRADSUPER"/>
</dbReference>
<evidence type="ECO:0000256" key="1">
    <source>
        <dbReference type="ARBA" id="ARBA00004123"/>
    </source>
</evidence>
<evidence type="ECO:0000256" key="3">
    <source>
        <dbReference type="ARBA" id="ARBA00022723"/>
    </source>
</evidence>
<keyword evidence="10" id="KW-0269">Exonuclease</keyword>
<dbReference type="InterPro" id="IPR006084">
    <property type="entry name" value="XPG/Rad2"/>
</dbReference>
<evidence type="ECO:0000256" key="10">
    <source>
        <dbReference type="RuleBase" id="RU910737"/>
    </source>
</evidence>
<keyword evidence="10" id="KW-0267">Excision nuclease</keyword>
<keyword evidence="8 10" id="KW-0539">Nucleus</keyword>
<dbReference type="Gene3D" id="1.10.150.20">
    <property type="entry name" value="5' to 3' exonuclease, C-terminal subdomain"/>
    <property type="match status" value="1"/>
</dbReference>
<feature type="region of interest" description="Disordered" evidence="11">
    <location>
        <begin position="421"/>
        <end position="442"/>
    </location>
</feature>
<dbReference type="GO" id="GO:0006310">
    <property type="term" value="P:DNA recombination"/>
    <property type="evidence" value="ECO:0007669"/>
    <property type="project" value="TreeGrafter"/>
</dbReference>
<dbReference type="GO" id="GO:0017108">
    <property type="term" value="F:5'-flap endonuclease activity"/>
    <property type="evidence" value="ECO:0007669"/>
    <property type="project" value="TreeGrafter"/>
</dbReference>
<dbReference type="SMART" id="SM00484">
    <property type="entry name" value="XPGI"/>
    <property type="match status" value="1"/>
</dbReference>
<dbReference type="EC" id="3.1.-.-" evidence="10"/>
<dbReference type="InterPro" id="IPR006086">
    <property type="entry name" value="XPG-I_dom"/>
</dbReference>
<dbReference type="GO" id="GO:0035312">
    <property type="term" value="F:5'-3' DNA exonuclease activity"/>
    <property type="evidence" value="ECO:0007669"/>
    <property type="project" value="UniProtKB-UniRule"/>
</dbReference>
<comment type="subcellular location">
    <subcellularLocation>
        <location evidence="1 10">Nucleus</location>
    </subcellularLocation>
</comment>
<evidence type="ECO:0000256" key="4">
    <source>
        <dbReference type="ARBA" id="ARBA00022763"/>
    </source>
</evidence>
<keyword evidence="9" id="KW-0802">TPR repeat</keyword>
<dbReference type="EMBL" id="JADGJD010000003">
    <property type="protein sequence ID" value="KAJ3057468.1"/>
    <property type="molecule type" value="Genomic_DNA"/>
</dbReference>
<feature type="compositionally biased region" description="Basic and acidic residues" evidence="11">
    <location>
        <begin position="318"/>
        <end position="330"/>
    </location>
</feature>
<dbReference type="PANTHER" id="PTHR11081">
    <property type="entry name" value="FLAP ENDONUCLEASE FAMILY MEMBER"/>
    <property type="match status" value="1"/>
</dbReference>
<evidence type="ECO:0000256" key="9">
    <source>
        <dbReference type="PROSITE-ProRule" id="PRU00339"/>
    </source>
</evidence>
<gene>
    <name evidence="13" type="ORF">HK097_006396</name>
</gene>
<comment type="caution">
    <text evidence="13">The sequence shown here is derived from an EMBL/GenBank/DDBJ whole genome shotgun (WGS) entry which is preliminary data.</text>
</comment>
<feature type="compositionally biased region" description="Acidic residues" evidence="11">
    <location>
        <begin position="331"/>
        <end position="345"/>
    </location>
</feature>
<comment type="function">
    <text evidence="10">5'-&gt;3' double-stranded DNA exonuclease which may also possess a cryptic 3'-&gt;5' double-stranded DNA exonuclease activity. Functions in DNA mismatch repair.</text>
</comment>
<feature type="domain" description="XPG-I" evidence="12">
    <location>
        <begin position="51"/>
        <end position="122"/>
    </location>
</feature>
<keyword evidence="14" id="KW-1185">Reference proteome</keyword>
<dbReference type="FunFam" id="1.10.150.20:FF:000011">
    <property type="entry name" value="exonuclease 1"/>
    <property type="match status" value="1"/>
</dbReference>
<dbReference type="Gene3D" id="3.40.50.1010">
    <property type="entry name" value="5'-nuclease"/>
    <property type="match status" value="1"/>
</dbReference>
<evidence type="ECO:0000256" key="8">
    <source>
        <dbReference type="ARBA" id="ARBA00023242"/>
    </source>
</evidence>
<sequence>MLNICYRKREENRRLGREFLRKGHKTKALECFQTCVDVTPRMAHELIKALKQAEVDYVVAPYEADAQLTYLAKNGYVDAVISEDSDLLVFGCPRVIYKLDNQGNGIEIRFDELGSIPGMTFWQPKTFRQMCILSGCDYLESAQGIGIKKAQALFTGRSLKAEHIIKQWTTWGKAVNAPAKIPPDYLNRFRKAELTFLHQRVYDRKTSCLVPLEPFPENFEEEYPDTDFLGPDMPPDLATKIALGDVDPITKRPFDIARYAEESGGQEDLSPVDSAYESQNRGDTENEAPTAGMMTKAIHSSSRGRSGAELVEAPRLIESPRDDVDGREEADAPVESVESEVDIAADSERGGPSQSDLLRNRIREAQDGGETVARKYGGMTFGATGALLKRRKLEESSSALVRVDGVGGLVGEVAVTQTGEDSAVSLPADTPNSRSVLPKGPPNIKSYMFKSKSFLSPMASKYSSDTTGPQSAQARMKRKST</sequence>
<keyword evidence="10" id="KW-0238">DNA-binding</keyword>
<reference evidence="13" key="1">
    <citation type="submission" date="2020-05" db="EMBL/GenBank/DDBJ databases">
        <title>Phylogenomic resolution of chytrid fungi.</title>
        <authorList>
            <person name="Stajich J.E."/>
            <person name="Amses K."/>
            <person name="Simmons R."/>
            <person name="Seto K."/>
            <person name="Myers J."/>
            <person name="Bonds A."/>
            <person name="Quandt C.A."/>
            <person name="Barry K."/>
            <person name="Liu P."/>
            <person name="Grigoriev I."/>
            <person name="Longcore J.E."/>
            <person name="James T.Y."/>
        </authorList>
    </citation>
    <scope>NUCLEOTIDE SEQUENCE</scope>
    <source>
        <strain evidence="13">JEL0318</strain>
    </source>
</reference>
<keyword evidence="5 10" id="KW-0378">Hydrolase</keyword>